<protein>
    <submittedName>
        <fullName evidence="1">Uncharacterized protein</fullName>
    </submittedName>
</protein>
<dbReference type="EMBL" id="LXQA011015724">
    <property type="protein sequence ID" value="MCI81302.1"/>
    <property type="molecule type" value="Genomic_DNA"/>
</dbReference>
<accession>A0A392V1L4</accession>
<evidence type="ECO:0000313" key="1">
    <source>
        <dbReference type="EMBL" id="MCI81302.1"/>
    </source>
</evidence>
<dbReference type="Proteomes" id="UP000265520">
    <property type="component" value="Unassembled WGS sequence"/>
</dbReference>
<evidence type="ECO:0000313" key="2">
    <source>
        <dbReference type="Proteomes" id="UP000265520"/>
    </source>
</evidence>
<keyword evidence="2" id="KW-1185">Reference proteome</keyword>
<reference evidence="1 2" key="1">
    <citation type="journal article" date="2018" name="Front. Plant Sci.">
        <title>Red Clover (Trifolium pratense) and Zigzag Clover (T. medium) - A Picture of Genomic Similarities and Differences.</title>
        <authorList>
            <person name="Dluhosova J."/>
            <person name="Istvanek J."/>
            <person name="Nedelnik J."/>
            <person name="Repkova J."/>
        </authorList>
    </citation>
    <scope>NUCLEOTIDE SEQUENCE [LARGE SCALE GENOMIC DNA]</scope>
    <source>
        <strain evidence="2">cv. 10/8</strain>
        <tissue evidence="1">Leaf</tissue>
    </source>
</reference>
<name>A0A392V1L4_9FABA</name>
<feature type="non-terminal residue" evidence="1">
    <location>
        <position position="35"/>
    </location>
</feature>
<comment type="caution">
    <text evidence="1">The sequence shown here is derived from an EMBL/GenBank/DDBJ whole genome shotgun (WGS) entry which is preliminary data.</text>
</comment>
<organism evidence="1 2">
    <name type="scientific">Trifolium medium</name>
    <dbReference type="NCBI Taxonomy" id="97028"/>
    <lineage>
        <taxon>Eukaryota</taxon>
        <taxon>Viridiplantae</taxon>
        <taxon>Streptophyta</taxon>
        <taxon>Embryophyta</taxon>
        <taxon>Tracheophyta</taxon>
        <taxon>Spermatophyta</taxon>
        <taxon>Magnoliopsida</taxon>
        <taxon>eudicotyledons</taxon>
        <taxon>Gunneridae</taxon>
        <taxon>Pentapetalae</taxon>
        <taxon>rosids</taxon>
        <taxon>fabids</taxon>
        <taxon>Fabales</taxon>
        <taxon>Fabaceae</taxon>
        <taxon>Papilionoideae</taxon>
        <taxon>50 kb inversion clade</taxon>
        <taxon>NPAAA clade</taxon>
        <taxon>Hologalegina</taxon>
        <taxon>IRL clade</taxon>
        <taxon>Trifolieae</taxon>
        <taxon>Trifolium</taxon>
    </lineage>
</organism>
<proteinExistence type="predicted"/>
<dbReference type="AlphaFoldDB" id="A0A392V1L4"/>
<sequence>MAPMAPTNNKKRPLPAVVKQTIRVSEPKGVKSYCE</sequence>